<protein>
    <submittedName>
        <fullName evidence="2">TraB domain-containing protein</fullName>
    </submittedName>
</protein>
<evidence type="ECO:0000313" key="2">
    <source>
        <dbReference type="EMBL" id="GFH06249.1"/>
    </source>
</evidence>
<evidence type="ECO:0000313" key="3">
    <source>
        <dbReference type="Proteomes" id="UP000485058"/>
    </source>
</evidence>
<feature type="transmembrane region" description="Helical" evidence="1">
    <location>
        <begin position="6"/>
        <end position="32"/>
    </location>
</feature>
<accession>A0A699YJW9</accession>
<keyword evidence="1" id="KW-1133">Transmembrane helix</keyword>
<keyword evidence="1" id="KW-0472">Membrane</keyword>
<dbReference type="EMBL" id="BLLF01000029">
    <property type="protein sequence ID" value="GFH06249.1"/>
    <property type="molecule type" value="Genomic_DNA"/>
</dbReference>
<dbReference type="AlphaFoldDB" id="A0A699YJW9"/>
<organism evidence="2 3">
    <name type="scientific">Haematococcus lacustris</name>
    <name type="common">Green alga</name>
    <name type="synonym">Haematococcus pluvialis</name>
    <dbReference type="NCBI Taxonomy" id="44745"/>
    <lineage>
        <taxon>Eukaryota</taxon>
        <taxon>Viridiplantae</taxon>
        <taxon>Chlorophyta</taxon>
        <taxon>core chlorophytes</taxon>
        <taxon>Chlorophyceae</taxon>
        <taxon>CS clade</taxon>
        <taxon>Chlamydomonadales</taxon>
        <taxon>Haematococcaceae</taxon>
        <taxon>Haematococcus</taxon>
    </lineage>
</organism>
<name>A0A699YJW9_HAELA</name>
<reference evidence="2 3" key="1">
    <citation type="submission" date="2020-02" db="EMBL/GenBank/DDBJ databases">
        <title>Draft genome sequence of Haematococcus lacustris strain NIES-144.</title>
        <authorList>
            <person name="Morimoto D."/>
            <person name="Nakagawa S."/>
            <person name="Yoshida T."/>
            <person name="Sawayama S."/>
        </authorList>
    </citation>
    <scope>NUCLEOTIDE SEQUENCE [LARGE SCALE GENOMIC DNA]</scope>
    <source>
        <strain evidence="2 3">NIES-144</strain>
    </source>
</reference>
<keyword evidence="1" id="KW-0812">Transmembrane</keyword>
<feature type="non-terminal residue" evidence="2">
    <location>
        <position position="128"/>
    </location>
</feature>
<feature type="non-terminal residue" evidence="2">
    <location>
        <position position="1"/>
    </location>
</feature>
<dbReference type="Proteomes" id="UP000485058">
    <property type="component" value="Unassembled WGS sequence"/>
</dbReference>
<keyword evidence="3" id="KW-1185">Reference proteome</keyword>
<evidence type="ECO:0000256" key="1">
    <source>
        <dbReference type="SAM" id="Phobius"/>
    </source>
</evidence>
<proteinExistence type="predicted"/>
<sequence>MGAGRYLLWAGAAATAYVGYKLTVRTLALLFLDEKPFHWVASITPPPDYDAAADLAPGKAFIAQHHPELLHLVEQGSLSVLERPPGYDRAFPDQLFLLGTAHVSRKTAEAVYDTILKVEPDAVVVELC</sequence>
<gene>
    <name evidence="2" type="ORF">HaLaN_00849</name>
</gene>
<comment type="caution">
    <text evidence="2">The sequence shown here is derived from an EMBL/GenBank/DDBJ whole genome shotgun (WGS) entry which is preliminary data.</text>
</comment>